<proteinExistence type="predicted"/>
<evidence type="ECO:0000313" key="4">
    <source>
        <dbReference type="Proteomes" id="UP001492380"/>
    </source>
</evidence>
<keyword evidence="4" id="KW-1185">Reference proteome</keyword>
<feature type="chain" id="PRO_5046302083" evidence="2">
    <location>
        <begin position="27"/>
        <end position="173"/>
    </location>
</feature>
<reference evidence="3 4" key="1">
    <citation type="submission" date="2024-04" db="EMBL/GenBank/DDBJ databases">
        <title>Phyllosticta paracitricarpa is synonymous to the EU quarantine fungus P. citricarpa based on phylogenomic analyses.</title>
        <authorList>
            <consortium name="Lawrence Berkeley National Laboratory"/>
            <person name="Van Ingen-Buijs V.A."/>
            <person name="Van Westerhoven A.C."/>
            <person name="Haridas S."/>
            <person name="Skiadas P."/>
            <person name="Martin F."/>
            <person name="Groenewald J.Z."/>
            <person name="Crous P.W."/>
            <person name="Seidl M.F."/>
        </authorList>
    </citation>
    <scope>NUCLEOTIDE SEQUENCE [LARGE SCALE GENOMIC DNA]</scope>
    <source>
        <strain evidence="3 4">CBS 123374</strain>
    </source>
</reference>
<accession>A0ABR1YR73</accession>
<dbReference type="EMBL" id="JBBWRZ010000005">
    <property type="protein sequence ID" value="KAK8235679.1"/>
    <property type="molecule type" value="Genomic_DNA"/>
</dbReference>
<feature type="signal peptide" evidence="2">
    <location>
        <begin position="1"/>
        <end position="26"/>
    </location>
</feature>
<dbReference type="Proteomes" id="UP001492380">
    <property type="component" value="Unassembled WGS sequence"/>
</dbReference>
<protein>
    <submittedName>
        <fullName evidence="3">Uncharacterized protein</fullName>
    </submittedName>
</protein>
<evidence type="ECO:0000256" key="1">
    <source>
        <dbReference type="SAM" id="MobiDB-lite"/>
    </source>
</evidence>
<evidence type="ECO:0000313" key="3">
    <source>
        <dbReference type="EMBL" id="KAK8235679.1"/>
    </source>
</evidence>
<comment type="caution">
    <text evidence="3">The sequence shown here is derived from an EMBL/GenBank/DDBJ whole genome shotgun (WGS) entry which is preliminary data.</text>
</comment>
<sequence length="173" mass="18710">MRASALMLSSALSLISLNCLPSLSSSSSVAFGRFRLPGSLFYGHGSLPVICPILQHRLPGPRRPSKINSTNSKINQTPPNSPPTCTQPIFHYSLGSNKQRPRLAKPPQPLHSSNPPTSPPTNKPIQRKNEHHQPLLLAPAPRPLLPTGPIHGAAGRRDSIQSRGHCAEPQLLF</sequence>
<keyword evidence="2" id="KW-0732">Signal</keyword>
<feature type="region of interest" description="Disordered" evidence="1">
    <location>
        <begin position="60"/>
        <end position="173"/>
    </location>
</feature>
<organism evidence="3 4">
    <name type="scientific">Phyllosticta capitalensis</name>
    <dbReference type="NCBI Taxonomy" id="121624"/>
    <lineage>
        <taxon>Eukaryota</taxon>
        <taxon>Fungi</taxon>
        <taxon>Dikarya</taxon>
        <taxon>Ascomycota</taxon>
        <taxon>Pezizomycotina</taxon>
        <taxon>Dothideomycetes</taxon>
        <taxon>Dothideomycetes incertae sedis</taxon>
        <taxon>Botryosphaeriales</taxon>
        <taxon>Phyllostictaceae</taxon>
        <taxon>Phyllosticta</taxon>
    </lineage>
</organism>
<evidence type="ECO:0000256" key="2">
    <source>
        <dbReference type="SAM" id="SignalP"/>
    </source>
</evidence>
<feature type="compositionally biased region" description="Polar residues" evidence="1">
    <location>
        <begin position="66"/>
        <end position="87"/>
    </location>
</feature>
<name>A0ABR1YR73_9PEZI</name>
<gene>
    <name evidence="3" type="ORF">HDK90DRAFT_253190</name>
</gene>